<feature type="transmembrane region" description="Helical" evidence="10">
    <location>
        <begin position="80"/>
        <end position="98"/>
    </location>
</feature>
<feature type="transmembrane region" description="Helical" evidence="10">
    <location>
        <begin position="277"/>
        <end position="295"/>
    </location>
</feature>
<evidence type="ECO:0000256" key="1">
    <source>
        <dbReference type="ARBA" id="ARBA00004141"/>
    </source>
</evidence>
<keyword evidence="7" id="KW-0869">Chloride channel</keyword>
<evidence type="ECO:0000256" key="6">
    <source>
        <dbReference type="ARBA" id="ARBA00023136"/>
    </source>
</evidence>
<dbReference type="PATRIC" id="fig|718251.5.peg.2520"/>
<protein>
    <recommendedName>
        <fullName evidence="13">Chloride channel protein</fullName>
    </recommendedName>
</protein>
<feature type="transmembrane region" description="Helical" evidence="10">
    <location>
        <begin position="370"/>
        <end position="397"/>
    </location>
</feature>
<dbReference type="PRINTS" id="PR00762">
    <property type="entry name" value="CLCHANNEL"/>
</dbReference>
<dbReference type="InterPro" id="IPR001807">
    <property type="entry name" value="ClC"/>
</dbReference>
<evidence type="ECO:0000256" key="9">
    <source>
        <dbReference type="ARBA" id="ARBA00023303"/>
    </source>
</evidence>
<keyword evidence="9" id="KW-0407">Ion channel</keyword>
<dbReference type="Pfam" id="PF00654">
    <property type="entry name" value="Voltage_CLC"/>
    <property type="match status" value="1"/>
</dbReference>
<evidence type="ECO:0000256" key="2">
    <source>
        <dbReference type="ARBA" id="ARBA00022448"/>
    </source>
</evidence>
<feature type="transmembrane region" description="Helical" evidence="10">
    <location>
        <begin position="346"/>
        <end position="364"/>
    </location>
</feature>
<evidence type="ECO:0000256" key="7">
    <source>
        <dbReference type="ARBA" id="ARBA00023173"/>
    </source>
</evidence>
<feature type="transmembrane region" description="Helical" evidence="10">
    <location>
        <begin position="406"/>
        <end position="424"/>
    </location>
</feature>
<keyword evidence="3 10" id="KW-0812">Transmembrane</keyword>
<evidence type="ECO:0000256" key="3">
    <source>
        <dbReference type="ARBA" id="ARBA00022692"/>
    </source>
</evidence>
<feature type="transmembrane region" description="Helical" evidence="10">
    <location>
        <begin position="21"/>
        <end position="46"/>
    </location>
</feature>
<keyword evidence="8" id="KW-0868">Chloride</keyword>
<gene>
    <name evidence="11" type="ordered locus">ETAF_2426</name>
</gene>
<dbReference type="AlphaFoldDB" id="A0A0H3DVK9"/>
<evidence type="ECO:0000256" key="5">
    <source>
        <dbReference type="ARBA" id="ARBA00023065"/>
    </source>
</evidence>
<keyword evidence="5" id="KW-0406">Ion transport</keyword>
<keyword evidence="12" id="KW-1185">Reference proteome</keyword>
<dbReference type="InterPro" id="IPR050368">
    <property type="entry name" value="ClC-type_chloride_channel"/>
</dbReference>
<dbReference type="GO" id="GO:0034707">
    <property type="term" value="C:chloride channel complex"/>
    <property type="evidence" value="ECO:0007669"/>
    <property type="project" value="UniProtKB-KW"/>
</dbReference>
<accession>A0A0H3DVK9</accession>
<dbReference type="GO" id="GO:0005254">
    <property type="term" value="F:chloride channel activity"/>
    <property type="evidence" value="ECO:0007669"/>
    <property type="project" value="UniProtKB-KW"/>
</dbReference>
<evidence type="ECO:0000256" key="4">
    <source>
        <dbReference type="ARBA" id="ARBA00022989"/>
    </source>
</evidence>
<sequence length="426" mass="44980">MMGRWAVTVRKRGDVFGWRRWGRFTLAMLLTGGTAGVAGWLVALLLHSVQHLAYGYSLDAIISRESFLQGVSDAAPWRRFTALMAAGGVAGVGWYALYRYGRGLVSVRDALRTPVSRMPTWESMLHAALQVMTVGMGSPLGRESAPREMGALGAERLAFALGITPPQTRTLIACGAGAGLAAVYNVPVAGALFTLEVLLKSWRARAVIPALVCCTVATLVARIGLGDEYQYSMPGYRVTEGLLLWSLLFGPLFGGAGVLFARLGRLAESHSTRDVRLIRDNLLAFLLLALLSLWLPQLPGNGKGATWLSFNSDVGIGLAGLLLCAKVAVQMAALRAGARGGLMTPALANGALLACIVGSLWLKLWPGTALGAFAVVGAGAFLSASMGMPLTALLLVFELTHISPDFLLPMLLAIVGATAARRLLGP</sequence>
<dbReference type="Proteomes" id="UP000002230">
    <property type="component" value="Chromosome"/>
</dbReference>
<organism evidence="11 12">
    <name type="scientific">Edwardsiella tarda (strain FL6-60)</name>
    <dbReference type="NCBI Taxonomy" id="718251"/>
    <lineage>
        <taxon>Bacteria</taxon>
        <taxon>Pseudomonadati</taxon>
        <taxon>Pseudomonadota</taxon>
        <taxon>Gammaproteobacteria</taxon>
        <taxon>Enterobacterales</taxon>
        <taxon>Hafniaceae</taxon>
        <taxon>Edwardsiella</taxon>
    </lineage>
</organism>
<evidence type="ECO:0008006" key="13">
    <source>
        <dbReference type="Google" id="ProtNLM"/>
    </source>
</evidence>
<comment type="subcellular location">
    <subcellularLocation>
        <location evidence="1">Membrane</location>
        <topology evidence="1">Multi-pass membrane protein</topology>
    </subcellularLocation>
</comment>
<proteinExistence type="predicted"/>
<keyword evidence="6 10" id="KW-0472">Membrane</keyword>
<name>A0A0H3DVK9_EDWTF</name>
<dbReference type="PANTHER" id="PTHR43427:SF6">
    <property type="entry name" value="CHLORIDE CHANNEL PROTEIN CLC-E"/>
    <property type="match status" value="1"/>
</dbReference>
<dbReference type="Gene3D" id="1.10.3080.10">
    <property type="entry name" value="Clc chloride channel"/>
    <property type="match status" value="1"/>
</dbReference>
<evidence type="ECO:0000256" key="8">
    <source>
        <dbReference type="ARBA" id="ARBA00023214"/>
    </source>
</evidence>
<keyword evidence="4 10" id="KW-1133">Transmembrane helix</keyword>
<reference evidence="12" key="1">
    <citation type="submission" date="2010-08" db="EMBL/GenBank/DDBJ databases">
        <title>Genome comparisons of Edwardsiella bacteria analysed using deep sequencing technology.</title>
        <authorList>
            <person name="van Soest J.J."/>
            <person name="Henkel C.V."/>
            <person name="Jansen H.J."/>
            <person name="van den Hondel C.A.M.J.J."/>
            <person name="Bloemberg G.V."/>
            <person name="Meijer A.H."/>
            <person name="Spaink H.P."/>
        </authorList>
    </citation>
    <scope>NUCLEOTIDE SEQUENCE [LARGE SCALE GENOMIC DNA]</scope>
    <source>
        <strain evidence="12">FL6-60</strain>
    </source>
</reference>
<evidence type="ECO:0000313" key="12">
    <source>
        <dbReference type="Proteomes" id="UP000002230"/>
    </source>
</evidence>
<dbReference type="HOGENOM" id="CLU_015263_0_0_6"/>
<dbReference type="EMBL" id="CP002154">
    <property type="protein sequence ID" value="ADM42529.1"/>
    <property type="molecule type" value="Genomic_DNA"/>
</dbReference>
<dbReference type="KEGG" id="etd:ETAF_2426"/>
<feature type="transmembrane region" description="Helical" evidence="10">
    <location>
        <begin position="245"/>
        <end position="265"/>
    </location>
</feature>
<keyword evidence="2" id="KW-0813">Transport</keyword>
<feature type="transmembrane region" description="Helical" evidence="10">
    <location>
        <begin position="206"/>
        <end position="225"/>
    </location>
</feature>
<evidence type="ECO:0000313" key="11">
    <source>
        <dbReference type="EMBL" id="ADM42529.1"/>
    </source>
</evidence>
<dbReference type="InterPro" id="IPR014743">
    <property type="entry name" value="Cl-channel_core"/>
</dbReference>
<dbReference type="PANTHER" id="PTHR43427">
    <property type="entry name" value="CHLORIDE CHANNEL PROTEIN CLC-E"/>
    <property type="match status" value="1"/>
</dbReference>
<evidence type="ECO:0000256" key="10">
    <source>
        <dbReference type="SAM" id="Phobius"/>
    </source>
</evidence>
<reference evidence="11 12" key="2">
    <citation type="journal article" date="2011" name="BMC Immunol.">
        <title>Comparison of static immersion and intravenous injection systems for exposure of zebrafish embryos to the natural pathogen Edwardsiella tarda.</title>
        <authorList>
            <person name="van Soest J.J."/>
            <person name="Stockhammer O.W."/>
            <person name="Ordas A."/>
            <person name="Bloemberg G.V."/>
            <person name="Spaink H.P."/>
            <person name="Meijer A.H."/>
        </authorList>
    </citation>
    <scope>NUCLEOTIDE SEQUENCE [LARGE SCALE GENOMIC DNA]</scope>
    <source>
        <strain evidence="11 12">FL6-60</strain>
    </source>
</reference>
<dbReference type="SUPFAM" id="SSF81340">
    <property type="entry name" value="Clc chloride channel"/>
    <property type="match status" value="1"/>
</dbReference>